<dbReference type="InterPro" id="IPR028098">
    <property type="entry name" value="Glyco_trans_4-like_N"/>
</dbReference>
<evidence type="ECO:0000259" key="1">
    <source>
        <dbReference type="Pfam" id="PF00534"/>
    </source>
</evidence>
<organism evidence="3 4">
    <name type="scientific">Calidithermus terrae</name>
    <dbReference type="NCBI Taxonomy" id="1408545"/>
    <lineage>
        <taxon>Bacteria</taxon>
        <taxon>Thermotogati</taxon>
        <taxon>Deinococcota</taxon>
        <taxon>Deinococci</taxon>
        <taxon>Thermales</taxon>
        <taxon>Thermaceae</taxon>
        <taxon>Calidithermus</taxon>
    </lineage>
</organism>
<dbReference type="AlphaFoldDB" id="A0A399EN77"/>
<comment type="caution">
    <text evidence="3">The sequence shown here is derived from an EMBL/GenBank/DDBJ whole genome shotgun (WGS) entry which is preliminary data.</text>
</comment>
<dbReference type="CDD" id="cd03808">
    <property type="entry name" value="GT4_CapM-like"/>
    <property type="match status" value="1"/>
</dbReference>
<dbReference type="InterPro" id="IPR001296">
    <property type="entry name" value="Glyco_trans_1"/>
</dbReference>
<feature type="domain" description="Glycosyl transferase family 1" evidence="1">
    <location>
        <begin position="190"/>
        <end position="339"/>
    </location>
</feature>
<dbReference type="Gene3D" id="3.40.50.2000">
    <property type="entry name" value="Glycogen Phosphorylase B"/>
    <property type="match status" value="2"/>
</dbReference>
<sequence>MKRLLYLITRAETGGAQIHVLELLKGLQKCFDLHLGVGGEGFLTSEARKLGVSVHLLPSLIQPLHPKKDLAAVHQVIALLKKVQPSLVHLHSSKAGLVGRLAARAACVPAVFTAHGFAFTDGVSWRRKLVALPSEWLAARLGGHIIAVSRYDYDLAQHYRVAAPSQMTLVYNGIPDVPYRGMPEQGEMVRVVMVARFAPPKDHALLLKALEELKNLDWELELIGDGPLQPLVQAEAVRLGLENRVRFAGACTDVAKRLAQAQVFVLISNYEGLPLSILEAMRAGLPVIASKVGGVAEAVVDGETGFLAPRGDAQALRIRLAQLIGDSQLRMQMGLAGRTRYETYFTLEQMLEKTLAVYEKMLKREVS</sequence>
<gene>
    <name evidence="3" type="primary">epsD_2</name>
    <name evidence="3" type="ORF">Mterra_01808</name>
</gene>
<dbReference type="Proteomes" id="UP000265715">
    <property type="component" value="Unassembled WGS sequence"/>
</dbReference>
<evidence type="ECO:0000313" key="4">
    <source>
        <dbReference type="Proteomes" id="UP000265715"/>
    </source>
</evidence>
<dbReference type="EMBL" id="QXDL01000064">
    <property type="protein sequence ID" value="RIH85066.1"/>
    <property type="molecule type" value="Genomic_DNA"/>
</dbReference>
<dbReference type="SUPFAM" id="SSF53756">
    <property type="entry name" value="UDP-Glycosyltransferase/glycogen phosphorylase"/>
    <property type="match status" value="1"/>
</dbReference>
<dbReference type="OrthoDB" id="9814612at2"/>
<keyword evidence="3" id="KW-0808">Transferase</keyword>
<evidence type="ECO:0000259" key="2">
    <source>
        <dbReference type="Pfam" id="PF13439"/>
    </source>
</evidence>
<protein>
    <submittedName>
        <fullName evidence="3">Putative glycosyltransferase EpsD</fullName>
        <ecNumber evidence="3">2.4.-.-</ecNumber>
    </submittedName>
</protein>
<feature type="domain" description="Glycosyltransferase subfamily 4-like N-terminal" evidence="2">
    <location>
        <begin position="14"/>
        <end position="174"/>
    </location>
</feature>
<dbReference type="Pfam" id="PF13439">
    <property type="entry name" value="Glyco_transf_4"/>
    <property type="match status" value="1"/>
</dbReference>
<keyword evidence="4" id="KW-1185">Reference proteome</keyword>
<reference evidence="3 4" key="1">
    <citation type="submission" date="2018-08" db="EMBL/GenBank/DDBJ databases">
        <title>Meiothermus terrae DSM 26712 genome sequencing project.</title>
        <authorList>
            <person name="Da Costa M.S."/>
            <person name="Albuquerque L."/>
            <person name="Raposo P."/>
            <person name="Froufe H.J.C."/>
            <person name="Barroso C.S."/>
            <person name="Egas C."/>
        </authorList>
    </citation>
    <scope>NUCLEOTIDE SEQUENCE [LARGE SCALE GENOMIC DNA]</scope>
    <source>
        <strain evidence="3 4">DSM 26712</strain>
    </source>
</reference>
<accession>A0A399EN77</accession>
<dbReference type="EC" id="2.4.-.-" evidence="3"/>
<dbReference type="PANTHER" id="PTHR12526">
    <property type="entry name" value="GLYCOSYLTRANSFERASE"/>
    <property type="match status" value="1"/>
</dbReference>
<dbReference type="PANTHER" id="PTHR12526:SF630">
    <property type="entry name" value="GLYCOSYLTRANSFERASE"/>
    <property type="match status" value="1"/>
</dbReference>
<keyword evidence="3" id="KW-0328">Glycosyltransferase</keyword>
<dbReference type="RefSeq" id="WP_119314921.1">
    <property type="nucleotide sequence ID" value="NZ_QXDL01000064.1"/>
</dbReference>
<proteinExistence type="predicted"/>
<name>A0A399EN77_9DEIN</name>
<dbReference type="Pfam" id="PF00534">
    <property type="entry name" value="Glycos_transf_1"/>
    <property type="match status" value="1"/>
</dbReference>
<evidence type="ECO:0000313" key="3">
    <source>
        <dbReference type="EMBL" id="RIH85066.1"/>
    </source>
</evidence>
<dbReference type="GO" id="GO:0016757">
    <property type="term" value="F:glycosyltransferase activity"/>
    <property type="evidence" value="ECO:0007669"/>
    <property type="project" value="UniProtKB-KW"/>
</dbReference>